<accession>A0A835YL66</accession>
<organism evidence="2 3">
    <name type="scientific">Tribonema minus</name>
    <dbReference type="NCBI Taxonomy" id="303371"/>
    <lineage>
        <taxon>Eukaryota</taxon>
        <taxon>Sar</taxon>
        <taxon>Stramenopiles</taxon>
        <taxon>Ochrophyta</taxon>
        <taxon>PX clade</taxon>
        <taxon>Xanthophyceae</taxon>
        <taxon>Tribonematales</taxon>
        <taxon>Tribonemataceae</taxon>
        <taxon>Tribonema</taxon>
    </lineage>
</organism>
<protein>
    <submittedName>
        <fullName evidence="2">Uncharacterized protein</fullName>
    </submittedName>
</protein>
<reference evidence="2" key="1">
    <citation type="submission" date="2021-02" db="EMBL/GenBank/DDBJ databases">
        <title>First Annotated Genome of the Yellow-green Alga Tribonema minus.</title>
        <authorList>
            <person name="Mahan K.M."/>
        </authorList>
    </citation>
    <scope>NUCLEOTIDE SEQUENCE</scope>
    <source>
        <strain evidence="2">UTEX B ZZ1240</strain>
    </source>
</reference>
<feature type="region of interest" description="Disordered" evidence="1">
    <location>
        <begin position="304"/>
        <end position="328"/>
    </location>
</feature>
<feature type="compositionally biased region" description="Low complexity" evidence="1">
    <location>
        <begin position="32"/>
        <end position="43"/>
    </location>
</feature>
<feature type="region of interest" description="Disordered" evidence="1">
    <location>
        <begin position="58"/>
        <end position="87"/>
    </location>
</feature>
<dbReference type="AlphaFoldDB" id="A0A835YL66"/>
<evidence type="ECO:0000313" key="3">
    <source>
        <dbReference type="Proteomes" id="UP000664859"/>
    </source>
</evidence>
<feature type="region of interest" description="Disordered" evidence="1">
    <location>
        <begin position="17"/>
        <end position="45"/>
    </location>
</feature>
<evidence type="ECO:0000256" key="1">
    <source>
        <dbReference type="SAM" id="MobiDB-lite"/>
    </source>
</evidence>
<feature type="compositionally biased region" description="Basic and acidic residues" evidence="1">
    <location>
        <begin position="312"/>
        <end position="328"/>
    </location>
</feature>
<name>A0A835YL66_9STRA</name>
<feature type="compositionally biased region" description="Polar residues" evidence="1">
    <location>
        <begin position="70"/>
        <end position="87"/>
    </location>
</feature>
<sequence>MGFPDIVGWVISVFQSANKQPPSSAPAEKQQGGAPHAAPTGAASVTALQAERAVIAAAEQKQNDNKATIFESTSSSPSRPAAVQKQNDNKATIFESTSSSPSRPAAVQKQNDNKATIFESTSSSPSRPAAVQLRPATSEVKDLVATSSAPAQAILSPIGTSLRAGATIGTLLQPEHHPPALRRLLVGTASTEECTSVSAPSASIDDGAEEAVVCPLFTGAAVALGGALDATGQATAHIIDDIGKTCSELLQVGEHCGRAWWNDAQEERRRRHAAWQEDQECQQRAREYHKRCIARNAEIDRAMAAESAADAKAQREQKALEKQRQRRDEELHGYVIPAAPHGSAACSAFSWAVGDVGANIDLSRPGLSSLREFQPKAPEANATESNAAAHGGPRFVAASPYRRASPPQLPTIAEEGGPRLSRTSAYWLLMGDRDVDLTLPGLSSLLELRSVAYEAEGNFNEGA</sequence>
<proteinExistence type="predicted"/>
<dbReference type="Proteomes" id="UP000664859">
    <property type="component" value="Unassembled WGS sequence"/>
</dbReference>
<keyword evidence="3" id="KW-1185">Reference proteome</keyword>
<comment type="caution">
    <text evidence="2">The sequence shown here is derived from an EMBL/GenBank/DDBJ whole genome shotgun (WGS) entry which is preliminary data.</text>
</comment>
<dbReference type="EMBL" id="JAFCMP010000536">
    <property type="protein sequence ID" value="KAG5176503.1"/>
    <property type="molecule type" value="Genomic_DNA"/>
</dbReference>
<gene>
    <name evidence="2" type="ORF">JKP88DRAFT_242305</name>
</gene>
<evidence type="ECO:0000313" key="2">
    <source>
        <dbReference type="EMBL" id="KAG5176503.1"/>
    </source>
</evidence>